<proteinExistence type="predicted"/>
<gene>
    <name evidence="1" type="ORF">JOE69_003316</name>
</gene>
<dbReference type="EMBL" id="JAVDQF010000001">
    <property type="protein sequence ID" value="MDR6271078.1"/>
    <property type="molecule type" value="Genomic_DNA"/>
</dbReference>
<name>A0ABU1JFD3_9MICC</name>
<keyword evidence="2" id="KW-1185">Reference proteome</keyword>
<protein>
    <recommendedName>
        <fullName evidence="3">Transcriptional regulator, AbiEi antitoxin, Type IV TA system</fullName>
    </recommendedName>
</protein>
<organism evidence="1 2">
    <name type="scientific">Arthrobacter russicus</name>
    <dbReference type="NCBI Taxonomy" id="172040"/>
    <lineage>
        <taxon>Bacteria</taxon>
        <taxon>Bacillati</taxon>
        <taxon>Actinomycetota</taxon>
        <taxon>Actinomycetes</taxon>
        <taxon>Micrococcales</taxon>
        <taxon>Micrococcaceae</taxon>
        <taxon>Arthrobacter</taxon>
    </lineage>
</organism>
<evidence type="ECO:0008006" key="3">
    <source>
        <dbReference type="Google" id="ProtNLM"/>
    </source>
</evidence>
<evidence type="ECO:0000313" key="1">
    <source>
        <dbReference type="EMBL" id="MDR6271078.1"/>
    </source>
</evidence>
<dbReference type="Proteomes" id="UP001185069">
    <property type="component" value="Unassembled WGS sequence"/>
</dbReference>
<reference evidence="1 2" key="1">
    <citation type="submission" date="2023-07" db="EMBL/GenBank/DDBJ databases">
        <title>Sequencing the genomes of 1000 actinobacteria strains.</title>
        <authorList>
            <person name="Klenk H.-P."/>
        </authorList>
    </citation>
    <scope>NUCLEOTIDE SEQUENCE [LARGE SCALE GENOMIC DNA]</scope>
    <source>
        <strain evidence="1 2">DSM 14555</strain>
    </source>
</reference>
<comment type="caution">
    <text evidence="1">The sequence shown here is derived from an EMBL/GenBank/DDBJ whole genome shotgun (WGS) entry which is preliminary data.</text>
</comment>
<evidence type="ECO:0000313" key="2">
    <source>
        <dbReference type="Proteomes" id="UP001185069"/>
    </source>
</evidence>
<accession>A0ABU1JFD3</accession>
<sequence length="312" mass="34734">MAESIRDQIRTPAEDPLDSKLSRDLLRQFRSGTLVRLRRASYIAQSTWLSMDEIPRHLARMHAIDAAANSRPVFAAESAALLWGLPVQSIPERVQINVPPGSGQRSRGPAVRRQFPQLDDGEWFVDGLKVTSAVQTAVELALRQRYAWSIASLDNYLHGPTSSAAWKPSAQGLREAACRLPSRAKTRRVLALTELADAGSMSVGESISRANMHLAGLPKPTLQACFHDDDGLIGYTDFCWREFGVVGEFDGKVKYRKPEYLQGRDPAEVVIEEKIREDRLRALGLKVVRWTWATANSPNQLRSRLVAAGLPR</sequence>
<dbReference type="RefSeq" id="WP_309800652.1">
    <property type="nucleotide sequence ID" value="NZ_BAAAHY010000006.1"/>
</dbReference>